<feature type="compositionally biased region" description="Basic and acidic residues" evidence="1">
    <location>
        <begin position="94"/>
        <end position="103"/>
    </location>
</feature>
<keyword evidence="3" id="KW-1185">Reference proteome</keyword>
<dbReference type="EMBL" id="JAIWYP010000003">
    <property type="protein sequence ID" value="KAH3846426.1"/>
    <property type="molecule type" value="Genomic_DNA"/>
</dbReference>
<reference evidence="2" key="2">
    <citation type="submission" date="2020-11" db="EMBL/GenBank/DDBJ databases">
        <authorList>
            <person name="McCartney M.A."/>
            <person name="Auch B."/>
            <person name="Kono T."/>
            <person name="Mallez S."/>
            <person name="Becker A."/>
            <person name="Gohl D.M."/>
            <person name="Silverstein K.A.T."/>
            <person name="Koren S."/>
            <person name="Bechman K.B."/>
            <person name="Herman A."/>
            <person name="Abrahante J.E."/>
            <person name="Garbe J."/>
        </authorList>
    </citation>
    <scope>NUCLEOTIDE SEQUENCE</scope>
    <source>
        <strain evidence="2">Duluth1</strain>
        <tissue evidence="2">Whole animal</tissue>
    </source>
</reference>
<dbReference type="Proteomes" id="UP000828390">
    <property type="component" value="Unassembled WGS sequence"/>
</dbReference>
<protein>
    <submittedName>
        <fullName evidence="2">Uncharacterized protein</fullName>
    </submittedName>
</protein>
<organism evidence="2 3">
    <name type="scientific">Dreissena polymorpha</name>
    <name type="common">Zebra mussel</name>
    <name type="synonym">Mytilus polymorpha</name>
    <dbReference type="NCBI Taxonomy" id="45954"/>
    <lineage>
        <taxon>Eukaryota</taxon>
        <taxon>Metazoa</taxon>
        <taxon>Spiralia</taxon>
        <taxon>Lophotrochozoa</taxon>
        <taxon>Mollusca</taxon>
        <taxon>Bivalvia</taxon>
        <taxon>Autobranchia</taxon>
        <taxon>Heteroconchia</taxon>
        <taxon>Euheterodonta</taxon>
        <taxon>Imparidentia</taxon>
        <taxon>Neoheterodontei</taxon>
        <taxon>Myida</taxon>
        <taxon>Dreissenoidea</taxon>
        <taxon>Dreissenidae</taxon>
        <taxon>Dreissena</taxon>
    </lineage>
</organism>
<gene>
    <name evidence="2" type="ORF">DPMN_088727</name>
</gene>
<feature type="compositionally biased region" description="Low complexity" evidence="1">
    <location>
        <begin position="81"/>
        <end position="93"/>
    </location>
</feature>
<feature type="region of interest" description="Disordered" evidence="1">
    <location>
        <begin position="34"/>
        <end position="103"/>
    </location>
</feature>
<evidence type="ECO:0000256" key="1">
    <source>
        <dbReference type="SAM" id="MobiDB-lite"/>
    </source>
</evidence>
<evidence type="ECO:0000313" key="3">
    <source>
        <dbReference type="Proteomes" id="UP000828390"/>
    </source>
</evidence>
<reference evidence="2" key="1">
    <citation type="journal article" date="2019" name="bioRxiv">
        <title>The Genome of the Zebra Mussel, Dreissena polymorpha: A Resource for Invasive Species Research.</title>
        <authorList>
            <person name="McCartney M.A."/>
            <person name="Auch B."/>
            <person name="Kono T."/>
            <person name="Mallez S."/>
            <person name="Zhang Y."/>
            <person name="Obille A."/>
            <person name="Becker A."/>
            <person name="Abrahante J.E."/>
            <person name="Garbe J."/>
            <person name="Badalamenti J.P."/>
            <person name="Herman A."/>
            <person name="Mangelson H."/>
            <person name="Liachko I."/>
            <person name="Sullivan S."/>
            <person name="Sone E.D."/>
            <person name="Koren S."/>
            <person name="Silverstein K.A.T."/>
            <person name="Beckman K.B."/>
            <person name="Gohl D.M."/>
        </authorList>
    </citation>
    <scope>NUCLEOTIDE SEQUENCE</scope>
    <source>
        <strain evidence="2">Duluth1</strain>
        <tissue evidence="2">Whole animal</tissue>
    </source>
</reference>
<proteinExistence type="predicted"/>
<accession>A0A9D4KV24</accession>
<dbReference type="AlphaFoldDB" id="A0A9D4KV24"/>
<comment type="caution">
    <text evidence="2">The sequence shown here is derived from an EMBL/GenBank/DDBJ whole genome shotgun (WGS) entry which is preliminary data.</text>
</comment>
<sequence length="103" mass="11181">MLGSGGITIDSLFGGRIQAAIKADQEDQIFATLVSNNSGQRQGVFKRPASNPPEAPTAKNTKKNNFFSERPSSIPHPAPNRPSSYNRSSSYRNSSDKDAWKKG</sequence>
<name>A0A9D4KV24_DREPO</name>
<evidence type="ECO:0000313" key="2">
    <source>
        <dbReference type="EMBL" id="KAH3846426.1"/>
    </source>
</evidence>